<keyword evidence="1" id="KW-0732">Signal</keyword>
<evidence type="ECO:0000259" key="2">
    <source>
        <dbReference type="Pfam" id="PF11396"/>
    </source>
</evidence>
<protein>
    <submittedName>
        <fullName evidence="3">Putative beta-lactamase-inhibitor-like, PepSY-like</fullName>
    </submittedName>
</protein>
<dbReference type="AlphaFoldDB" id="A0A1H2YFC9"/>
<dbReference type="SUPFAM" id="SSF160574">
    <property type="entry name" value="BT0923-like"/>
    <property type="match status" value="1"/>
</dbReference>
<dbReference type="STRING" id="1073328.SAMN05216294_2959"/>
<proteinExistence type="predicted"/>
<feature type="chain" id="PRO_5011650389" evidence="1">
    <location>
        <begin position="25"/>
        <end position="157"/>
    </location>
</feature>
<evidence type="ECO:0000313" key="4">
    <source>
        <dbReference type="Proteomes" id="UP000199592"/>
    </source>
</evidence>
<gene>
    <name evidence="3" type="ORF">SAMN04487892_3062</name>
</gene>
<dbReference type="InterPro" id="IPR021533">
    <property type="entry name" value="PepSY-like"/>
</dbReference>
<dbReference type="OrthoDB" id="1121502at2"/>
<reference evidence="4" key="1">
    <citation type="submission" date="2016-10" db="EMBL/GenBank/DDBJ databases">
        <authorList>
            <person name="Varghese N."/>
            <person name="Submissions S."/>
        </authorList>
    </citation>
    <scope>NUCLEOTIDE SEQUENCE [LARGE SCALE GENOMIC DNA]</scope>
    <source>
        <strain evidence="4">DSM 25030</strain>
    </source>
</reference>
<evidence type="ECO:0000256" key="1">
    <source>
        <dbReference type="SAM" id="SignalP"/>
    </source>
</evidence>
<evidence type="ECO:0000313" key="3">
    <source>
        <dbReference type="EMBL" id="SDX03721.1"/>
    </source>
</evidence>
<dbReference type="EMBL" id="FNMY01000005">
    <property type="protein sequence ID" value="SDX03721.1"/>
    <property type="molecule type" value="Genomic_DNA"/>
</dbReference>
<accession>A0A1H2YFC9</accession>
<feature type="domain" description="Putative beta-lactamase-inhibitor-like PepSY-like" evidence="2">
    <location>
        <begin position="59"/>
        <end position="144"/>
    </location>
</feature>
<keyword evidence="4" id="KW-1185">Reference proteome</keyword>
<dbReference type="Proteomes" id="UP000199592">
    <property type="component" value="Unassembled WGS sequence"/>
</dbReference>
<dbReference type="RefSeq" id="WP_090298274.1">
    <property type="nucleotide sequence ID" value="NZ_FNKI01000004.1"/>
</dbReference>
<sequence>MKNKKIIIGLPLAVLLGLALFAFASNRSVPLRVKAAFVKKFPQVKKVKWDKESDAEWEAEFKMDGMEYSANFLEDGTWKETEHEIEQKDIPDAVRATLDSELSGYEIEEAEISETVDGLTYEFEMENGEQELEVSIDVHGKLIHKQVVDEEGEKDKD</sequence>
<dbReference type="Pfam" id="PF11396">
    <property type="entry name" value="PepSY_like"/>
    <property type="match status" value="1"/>
</dbReference>
<feature type="signal peptide" evidence="1">
    <location>
        <begin position="1"/>
        <end position="24"/>
    </location>
</feature>
<name>A0A1H2YFC9_9FLAO</name>
<organism evidence="3 4">
    <name type="scientific">Flagellimonas zhangzhouensis</name>
    <dbReference type="NCBI Taxonomy" id="1073328"/>
    <lineage>
        <taxon>Bacteria</taxon>
        <taxon>Pseudomonadati</taxon>
        <taxon>Bacteroidota</taxon>
        <taxon>Flavobacteriia</taxon>
        <taxon>Flavobacteriales</taxon>
        <taxon>Flavobacteriaceae</taxon>
        <taxon>Flagellimonas</taxon>
    </lineage>
</organism>
<dbReference type="Gene3D" id="3.10.450.360">
    <property type="match status" value="1"/>
</dbReference>